<dbReference type="OrthoDB" id="72369at2759"/>
<evidence type="ECO:0000256" key="5">
    <source>
        <dbReference type="ARBA" id="ARBA00022737"/>
    </source>
</evidence>
<keyword evidence="2" id="KW-0433">Leucine-rich repeat</keyword>
<evidence type="ECO:0000256" key="6">
    <source>
        <dbReference type="ARBA" id="ARBA00022889"/>
    </source>
</evidence>
<reference evidence="14" key="1">
    <citation type="submission" date="2025-08" db="UniProtKB">
        <authorList>
            <consortium name="RefSeq"/>
        </authorList>
    </citation>
    <scope>IDENTIFICATION</scope>
    <source>
        <tissue evidence="14">Liver</tissue>
    </source>
</reference>
<dbReference type="GeneID" id="112540598"/>
<organism evidence="13 14">
    <name type="scientific">Python bivittatus</name>
    <name type="common">Burmese python</name>
    <name type="synonym">Python molurus bivittatus</name>
    <dbReference type="NCBI Taxonomy" id="176946"/>
    <lineage>
        <taxon>Eukaryota</taxon>
        <taxon>Metazoa</taxon>
        <taxon>Chordata</taxon>
        <taxon>Craniata</taxon>
        <taxon>Vertebrata</taxon>
        <taxon>Euteleostomi</taxon>
        <taxon>Lepidosauria</taxon>
        <taxon>Squamata</taxon>
        <taxon>Bifurcata</taxon>
        <taxon>Unidentata</taxon>
        <taxon>Episquamata</taxon>
        <taxon>Toxicofera</taxon>
        <taxon>Serpentes</taxon>
        <taxon>Henophidia</taxon>
        <taxon>Pythonidae</taxon>
        <taxon>Python</taxon>
    </lineage>
</organism>
<dbReference type="PANTHER" id="PTHR22650">
    <property type="entry name" value="GLYCOPROTEIN IB BETA"/>
    <property type="match status" value="1"/>
</dbReference>
<evidence type="ECO:0000256" key="4">
    <source>
        <dbReference type="ARBA" id="ARBA00022729"/>
    </source>
</evidence>
<dbReference type="RefSeq" id="XP_025022185.1">
    <property type="nucleotide sequence ID" value="XM_025166417.1"/>
</dbReference>
<dbReference type="InterPro" id="IPR025875">
    <property type="entry name" value="Leu-rich_rpt_4"/>
</dbReference>
<keyword evidence="7 10" id="KW-1133">Transmembrane helix</keyword>
<feature type="signal peptide" evidence="11">
    <location>
        <begin position="1"/>
        <end position="16"/>
    </location>
</feature>
<feature type="transmembrane region" description="Helical" evidence="10">
    <location>
        <begin position="144"/>
        <end position="166"/>
    </location>
</feature>
<keyword evidence="6" id="KW-0130">Cell adhesion</keyword>
<comment type="subcellular location">
    <subcellularLocation>
        <location evidence="1">Membrane</location>
        <topology evidence="1">Single-pass membrane protein</topology>
    </subcellularLocation>
</comment>
<keyword evidence="4 11" id="KW-0732">Signal</keyword>
<evidence type="ECO:0000313" key="14">
    <source>
        <dbReference type="RefSeq" id="XP_025022185.1"/>
    </source>
</evidence>
<dbReference type="OMA" id="GYELGSC"/>
<evidence type="ECO:0000256" key="9">
    <source>
        <dbReference type="ARBA" id="ARBA00023157"/>
    </source>
</evidence>
<name>A0A9F5IJR3_PYTBI</name>
<dbReference type="Proteomes" id="UP000695026">
    <property type="component" value="Unplaced"/>
</dbReference>
<dbReference type="SMART" id="SM00082">
    <property type="entry name" value="LRRCT"/>
    <property type="match status" value="1"/>
</dbReference>
<evidence type="ECO:0000256" key="10">
    <source>
        <dbReference type="SAM" id="Phobius"/>
    </source>
</evidence>
<evidence type="ECO:0000256" key="2">
    <source>
        <dbReference type="ARBA" id="ARBA00022614"/>
    </source>
</evidence>
<evidence type="ECO:0000256" key="8">
    <source>
        <dbReference type="ARBA" id="ARBA00023136"/>
    </source>
</evidence>
<evidence type="ECO:0000256" key="3">
    <source>
        <dbReference type="ARBA" id="ARBA00022692"/>
    </source>
</evidence>
<evidence type="ECO:0000256" key="1">
    <source>
        <dbReference type="ARBA" id="ARBA00004167"/>
    </source>
</evidence>
<dbReference type="InterPro" id="IPR032675">
    <property type="entry name" value="LRR_dom_sf"/>
</dbReference>
<feature type="chain" id="PRO_5039903685" evidence="11">
    <location>
        <begin position="17"/>
        <end position="199"/>
    </location>
</feature>
<gene>
    <name evidence="14" type="primary">LOC112540598</name>
</gene>
<keyword evidence="3 10" id="KW-0812">Transmembrane</keyword>
<evidence type="ECO:0000256" key="7">
    <source>
        <dbReference type="ARBA" id="ARBA00022989"/>
    </source>
</evidence>
<dbReference type="Pfam" id="PF12799">
    <property type="entry name" value="LRR_4"/>
    <property type="match status" value="1"/>
</dbReference>
<keyword evidence="13" id="KW-1185">Reference proteome</keyword>
<evidence type="ECO:0000256" key="11">
    <source>
        <dbReference type="SAM" id="SignalP"/>
    </source>
</evidence>
<keyword evidence="8 10" id="KW-0472">Membrane</keyword>
<evidence type="ECO:0000313" key="13">
    <source>
        <dbReference type="Proteomes" id="UP000695026"/>
    </source>
</evidence>
<keyword evidence="5" id="KW-0677">Repeat</keyword>
<sequence>MIKGPIMLLFLNTAQAWICILCSCKPLDSWGWAANCNLMALKEMPLLNSSIRILHLQNNNLTTVPFGALDSLTNLEEINFSNNPWHCDCSILYLKEWLEDFNKSSLEKATCATPASLNKKALSQLKGNELEGCRKPLPINCRDFFWRDFGLTFLVIIVLILAACILQCSKQLVFQAIRKQHSSEIPLLWFHDLENQKTK</sequence>
<evidence type="ECO:0000259" key="12">
    <source>
        <dbReference type="SMART" id="SM00082"/>
    </source>
</evidence>
<dbReference type="SUPFAM" id="SSF52058">
    <property type="entry name" value="L domain-like"/>
    <property type="match status" value="1"/>
</dbReference>
<keyword evidence="9" id="KW-1015">Disulfide bond</keyword>
<dbReference type="InterPro" id="IPR052313">
    <property type="entry name" value="GPIb-IX-V_Complex"/>
</dbReference>
<proteinExistence type="predicted"/>
<dbReference type="PANTHER" id="PTHR22650:SF6">
    <property type="entry name" value="PLATELET GLYCOPROTEIN IX"/>
    <property type="match status" value="1"/>
</dbReference>
<feature type="domain" description="LRRCT" evidence="12">
    <location>
        <begin position="83"/>
        <end position="134"/>
    </location>
</feature>
<dbReference type="AlphaFoldDB" id="A0A9F5IJR3"/>
<dbReference type="Gene3D" id="3.80.10.10">
    <property type="entry name" value="Ribonuclease Inhibitor"/>
    <property type="match status" value="1"/>
</dbReference>
<protein>
    <submittedName>
        <fullName evidence="14">Platelet glycoprotein IX-like</fullName>
    </submittedName>
</protein>
<dbReference type="PROSITE" id="PS51257">
    <property type="entry name" value="PROKAR_LIPOPROTEIN"/>
    <property type="match status" value="1"/>
</dbReference>
<dbReference type="KEGG" id="pbi:112540598"/>
<dbReference type="InterPro" id="IPR000483">
    <property type="entry name" value="Cys-rich_flank_reg_C"/>
</dbReference>
<accession>A0A9F5IJR3</accession>